<evidence type="ECO:0000313" key="2">
    <source>
        <dbReference type="Proteomes" id="UP000499080"/>
    </source>
</evidence>
<evidence type="ECO:0000313" key="1">
    <source>
        <dbReference type="EMBL" id="GBN11804.1"/>
    </source>
</evidence>
<dbReference type="Proteomes" id="UP000499080">
    <property type="component" value="Unassembled WGS sequence"/>
</dbReference>
<proteinExistence type="predicted"/>
<reference evidence="1 2" key="1">
    <citation type="journal article" date="2019" name="Sci. Rep.">
        <title>Orb-weaving spider Araneus ventricosus genome elucidates the spidroin gene catalogue.</title>
        <authorList>
            <person name="Kono N."/>
            <person name="Nakamura H."/>
            <person name="Ohtoshi R."/>
            <person name="Moran D.A.P."/>
            <person name="Shinohara A."/>
            <person name="Yoshida Y."/>
            <person name="Fujiwara M."/>
            <person name="Mori M."/>
            <person name="Tomita M."/>
            <person name="Arakawa K."/>
        </authorList>
    </citation>
    <scope>NUCLEOTIDE SEQUENCE [LARGE SCALE GENOMIC DNA]</scope>
</reference>
<accession>A0A4Y2LBF5</accession>
<keyword evidence="2" id="KW-1185">Reference proteome</keyword>
<sequence>MGATCLQCELLFNRVHEASTFISPMGATCLNETGLSTECTELPLYRHEVRLFNETWLSYRAHELTFISAWVSLSPMRPGPSNESAHELHLYSACGCRTCLNETWISTRVHMSSTYLICYLFVWLFDAIALSHRAPSQ</sequence>
<organism evidence="1 2">
    <name type="scientific">Araneus ventricosus</name>
    <name type="common">Orbweaver spider</name>
    <name type="synonym">Epeira ventricosa</name>
    <dbReference type="NCBI Taxonomy" id="182803"/>
    <lineage>
        <taxon>Eukaryota</taxon>
        <taxon>Metazoa</taxon>
        <taxon>Ecdysozoa</taxon>
        <taxon>Arthropoda</taxon>
        <taxon>Chelicerata</taxon>
        <taxon>Arachnida</taxon>
        <taxon>Araneae</taxon>
        <taxon>Araneomorphae</taxon>
        <taxon>Entelegynae</taxon>
        <taxon>Araneoidea</taxon>
        <taxon>Araneidae</taxon>
        <taxon>Araneus</taxon>
    </lineage>
</organism>
<dbReference type="AlphaFoldDB" id="A0A4Y2LBF5"/>
<name>A0A4Y2LBF5_ARAVE</name>
<protein>
    <submittedName>
        <fullName evidence="1">Uncharacterized protein</fullName>
    </submittedName>
</protein>
<dbReference type="EMBL" id="BGPR01005611">
    <property type="protein sequence ID" value="GBN11804.1"/>
    <property type="molecule type" value="Genomic_DNA"/>
</dbReference>
<gene>
    <name evidence="1" type="ORF">AVEN_47112_1</name>
</gene>
<comment type="caution">
    <text evidence="1">The sequence shown here is derived from an EMBL/GenBank/DDBJ whole genome shotgun (WGS) entry which is preliminary data.</text>
</comment>